<protein>
    <submittedName>
        <fullName evidence="1">Uncharacterized protein</fullName>
    </submittedName>
</protein>
<dbReference type="RefSeq" id="WP_093965429.1">
    <property type="nucleotide sequence ID" value="NZ_FXYE01000001.1"/>
</dbReference>
<gene>
    <name evidence="1" type="ORF">COL8621_00206</name>
</gene>
<name>A0A238JJX9_9RHOB</name>
<evidence type="ECO:0000313" key="2">
    <source>
        <dbReference type="Proteomes" id="UP000202922"/>
    </source>
</evidence>
<keyword evidence="2" id="KW-1185">Reference proteome</keyword>
<proteinExistence type="predicted"/>
<reference evidence="2" key="1">
    <citation type="submission" date="2017-05" db="EMBL/GenBank/DDBJ databases">
        <authorList>
            <person name="Rodrigo-Torres L."/>
            <person name="Arahal R. D."/>
            <person name="Lucena T."/>
        </authorList>
    </citation>
    <scope>NUCLEOTIDE SEQUENCE [LARGE SCALE GENOMIC DNA]</scope>
    <source>
        <strain evidence="2">CECT 8621</strain>
    </source>
</reference>
<organism evidence="1 2">
    <name type="scientific">Actibacterium lipolyticum</name>
    <dbReference type="NCBI Taxonomy" id="1524263"/>
    <lineage>
        <taxon>Bacteria</taxon>
        <taxon>Pseudomonadati</taxon>
        <taxon>Pseudomonadota</taxon>
        <taxon>Alphaproteobacteria</taxon>
        <taxon>Rhodobacterales</taxon>
        <taxon>Roseobacteraceae</taxon>
        <taxon>Actibacterium</taxon>
    </lineage>
</organism>
<accession>A0A238JJX9</accession>
<dbReference type="OrthoDB" id="67297at2"/>
<dbReference type="AlphaFoldDB" id="A0A238JJX9"/>
<sequence length="103" mass="12199">MEKSWKIIDGHIPADLRQDLETLIERSNEIRQNYPDPMVAPWGQFPTIPPRSIGWRMGPGEDYFLDFHDWFKKLSREEQTNYCVKNPEPAGWAGFYTRIQNTK</sequence>
<evidence type="ECO:0000313" key="1">
    <source>
        <dbReference type="EMBL" id="SMX30959.1"/>
    </source>
</evidence>
<dbReference type="Proteomes" id="UP000202922">
    <property type="component" value="Unassembled WGS sequence"/>
</dbReference>
<dbReference type="EMBL" id="FXYE01000001">
    <property type="protein sequence ID" value="SMX30959.1"/>
    <property type="molecule type" value="Genomic_DNA"/>
</dbReference>